<sequence length="79" mass="8992">MTVRYILYNPVYIGKKRWMDNLIDGDHEALVSEEDFEAAAILSKKRLISREKTNVCFPFTGILKCARCGSPLQGGEKKQ</sequence>
<reference evidence="2 3" key="1">
    <citation type="submission" date="2019-04" db="EMBL/GenBank/DDBJ databases">
        <title>Whole genome sequencing of Brevibacillus sp. TGS2-1.</title>
        <authorList>
            <person name="Choi A."/>
        </authorList>
    </citation>
    <scope>NUCLEOTIDE SEQUENCE [LARGE SCALE GENOMIC DNA]</scope>
    <source>
        <strain evidence="2 3">TGS2-1</strain>
    </source>
</reference>
<evidence type="ECO:0000313" key="3">
    <source>
        <dbReference type="Proteomes" id="UP000307841"/>
    </source>
</evidence>
<accession>A0A4U2YF70</accession>
<keyword evidence="3" id="KW-1185">Reference proteome</keyword>
<dbReference type="Gene3D" id="3.90.1750.20">
    <property type="entry name" value="Putative Large Serine Recombinase, Chain B, Domain 2"/>
    <property type="match status" value="1"/>
</dbReference>
<feature type="domain" description="Recombinase" evidence="1">
    <location>
        <begin position="2"/>
        <end position="40"/>
    </location>
</feature>
<dbReference type="Pfam" id="PF07508">
    <property type="entry name" value="Recombinase"/>
    <property type="match status" value="1"/>
</dbReference>
<dbReference type="Proteomes" id="UP000307841">
    <property type="component" value="Unassembled WGS sequence"/>
</dbReference>
<dbReference type="GO" id="GO:0003677">
    <property type="term" value="F:DNA binding"/>
    <property type="evidence" value="ECO:0007669"/>
    <property type="project" value="InterPro"/>
</dbReference>
<name>A0A4U2YF70_9BACL</name>
<dbReference type="AlphaFoldDB" id="A0A4U2YF70"/>
<dbReference type="OrthoDB" id="2476685at2"/>
<dbReference type="InterPro" id="IPR038109">
    <property type="entry name" value="DNA_bind_recomb_sf"/>
</dbReference>
<dbReference type="InterPro" id="IPR011109">
    <property type="entry name" value="DNA_bind_recombinase_dom"/>
</dbReference>
<dbReference type="EMBL" id="SZNK01000001">
    <property type="protein sequence ID" value="TKI59125.1"/>
    <property type="molecule type" value="Genomic_DNA"/>
</dbReference>
<dbReference type="GO" id="GO:0000150">
    <property type="term" value="F:DNA strand exchange activity"/>
    <property type="evidence" value="ECO:0007669"/>
    <property type="project" value="InterPro"/>
</dbReference>
<evidence type="ECO:0000313" key="2">
    <source>
        <dbReference type="EMBL" id="TKI59125.1"/>
    </source>
</evidence>
<comment type="caution">
    <text evidence="2">The sequence shown here is derived from an EMBL/GenBank/DDBJ whole genome shotgun (WGS) entry which is preliminary data.</text>
</comment>
<proteinExistence type="predicted"/>
<protein>
    <recommendedName>
        <fullName evidence="1">Recombinase domain-containing protein</fullName>
    </recommendedName>
</protein>
<gene>
    <name evidence="2" type="ORF">E8L90_29070</name>
</gene>
<organism evidence="2 3">
    <name type="scientific">Brevibacillus antibioticus</name>
    <dbReference type="NCBI Taxonomy" id="2570228"/>
    <lineage>
        <taxon>Bacteria</taxon>
        <taxon>Bacillati</taxon>
        <taxon>Bacillota</taxon>
        <taxon>Bacilli</taxon>
        <taxon>Bacillales</taxon>
        <taxon>Paenibacillaceae</taxon>
        <taxon>Brevibacillus</taxon>
    </lineage>
</organism>
<dbReference type="RefSeq" id="WP_137033011.1">
    <property type="nucleotide sequence ID" value="NZ_SZNK01000001.1"/>
</dbReference>
<evidence type="ECO:0000259" key="1">
    <source>
        <dbReference type="Pfam" id="PF07508"/>
    </source>
</evidence>